<dbReference type="EMBL" id="CCEH01000001">
    <property type="protein sequence ID" value="CDR26443.1"/>
    <property type="molecule type" value="Genomic_DNA"/>
</dbReference>
<organism evidence="1 2">
    <name type="scientific">Staphylococcus schweitzeri</name>
    <dbReference type="NCBI Taxonomy" id="1654388"/>
    <lineage>
        <taxon>Bacteria</taxon>
        <taxon>Bacillati</taxon>
        <taxon>Bacillota</taxon>
        <taxon>Bacilli</taxon>
        <taxon>Bacillales</taxon>
        <taxon>Staphylococcaceae</taxon>
        <taxon>Staphylococcus</taxon>
    </lineage>
</organism>
<dbReference type="AlphaFoldDB" id="A0A077UHB6"/>
<reference evidence="1 2" key="1">
    <citation type="submission" date="2014-05" db="EMBL/GenBank/DDBJ databases">
        <authorList>
            <person name="Aslett A.Martin."/>
            <person name="De Silva Nishadi"/>
        </authorList>
    </citation>
    <scope>NUCLEOTIDE SEQUENCE [LARGE SCALE GENOMIC DNA]</scope>
</reference>
<evidence type="ECO:0000313" key="2">
    <source>
        <dbReference type="Proteomes" id="UP000044616"/>
    </source>
</evidence>
<evidence type="ECO:0000313" key="1">
    <source>
        <dbReference type="EMBL" id="CDR26443.1"/>
    </source>
</evidence>
<dbReference type="Proteomes" id="UP000044616">
    <property type="component" value="Unassembled WGS sequence"/>
</dbReference>
<sequence>MYIFNYRIYHLSPYEIKEPMIKLTFEYYDLYDNYYNEDIFISIQNVSMKYDFDNKIKIKSRLDEINKDFIVEANRNTQEQHCHDKYFN</sequence>
<accession>A0A077UHB6</accession>
<gene>
    <name evidence="1" type="ORF">ERS140147_00002</name>
</gene>
<proteinExistence type="predicted"/>
<name>A0A077UHB6_9STAP</name>
<protein>
    <submittedName>
        <fullName evidence="1">Uncharacterized protein</fullName>
    </submittedName>
</protein>